<sequence>MINLNCYIIESILETPEIFSNATATLATTVVNQVLEVINPEFLSLSVYDFNGKNVLNSTRKINQVEFLTPGVYLGVITTKMDKGFLQNSLKNKT</sequence>
<dbReference type="InterPro" id="IPR026444">
    <property type="entry name" value="Secre_tail"/>
</dbReference>
<proteinExistence type="predicted"/>
<dbReference type="NCBIfam" id="TIGR04183">
    <property type="entry name" value="Por_Secre_tail"/>
    <property type="match status" value="1"/>
</dbReference>
<dbReference type="EMBL" id="CP106831">
    <property type="protein sequence ID" value="WIH98302.1"/>
    <property type="molecule type" value="Genomic_DNA"/>
</dbReference>
<reference evidence="2 3" key="1">
    <citation type="submission" date="2022-09" db="EMBL/GenBank/DDBJ databases">
        <title>Whole genome sequencing analysis of tet(X)-positive Empedobacter falsenii YWS9-3.</title>
        <authorList>
            <person name="Chen C."/>
            <person name="Lv Y.-L."/>
        </authorList>
    </citation>
    <scope>NUCLEOTIDE SEQUENCE [LARGE SCALE GENOMIC DNA]</scope>
    <source>
        <strain evidence="2 3">YWS9-3_T</strain>
    </source>
</reference>
<protein>
    <submittedName>
        <fullName evidence="2">T9SS type A sorting domain-containing protein</fullName>
    </submittedName>
</protein>
<evidence type="ECO:0000313" key="3">
    <source>
        <dbReference type="Proteomes" id="UP001223501"/>
    </source>
</evidence>
<accession>A0ABY8VAW8</accession>
<evidence type="ECO:0000256" key="1">
    <source>
        <dbReference type="ARBA" id="ARBA00022729"/>
    </source>
</evidence>
<evidence type="ECO:0000313" key="2">
    <source>
        <dbReference type="EMBL" id="WIH98302.1"/>
    </source>
</evidence>
<dbReference type="RefSeq" id="WP_188319695.1">
    <property type="nucleotide sequence ID" value="NZ_CP106831.1"/>
</dbReference>
<name>A0ABY8VAW8_9FLAO</name>
<gene>
    <name evidence="2" type="ORF">OBA43_05060</name>
</gene>
<keyword evidence="1" id="KW-0732">Signal</keyword>
<dbReference type="Proteomes" id="UP001223501">
    <property type="component" value="Chromosome"/>
</dbReference>
<organism evidence="2 3">
    <name type="scientific">Empedobacter falsenii</name>
    <dbReference type="NCBI Taxonomy" id="343874"/>
    <lineage>
        <taxon>Bacteria</taxon>
        <taxon>Pseudomonadati</taxon>
        <taxon>Bacteroidota</taxon>
        <taxon>Flavobacteriia</taxon>
        <taxon>Flavobacteriales</taxon>
        <taxon>Weeksellaceae</taxon>
        <taxon>Empedobacter</taxon>
    </lineage>
</organism>
<keyword evidence="3" id="KW-1185">Reference proteome</keyword>